<evidence type="ECO:0000313" key="8">
    <source>
        <dbReference type="EMBL" id="MDI6104931.1"/>
    </source>
</evidence>
<feature type="region of interest" description="Disordered" evidence="6">
    <location>
        <begin position="117"/>
        <end position="146"/>
    </location>
</feature>
<reference evidence="8 9" key="1">
    <citation type="submission" date="2023-05" db="EMBL/GenBank/DDBJ databases">
        <title>Actinoplanes sp. NEAU-A12 genome sequencing.</title>
        <authorList>
            <person name="Wang Z.-S."/>
        </authorList>
    </citation>
    <scope>NUCLEOTIDE SEQUENCE [LARGE SCALE GENOMIC DNA]</scope>
    <source>
        <strain evidence="8 9">NEAU-A12</strain>
    </source>
</reference>
<gene>
    <name evidence="8" type="ORF">QLQ12_40730</name>
</gene>
<dbReference type="Gene3D" id="3.40.50.200">
    <property type="entry name" value="Peptidase S8/S53 domain"/>
    <property type="match status" value="1"/>
</dbReference>
<dbReference type="Proteomes" id="UP001241758">
    <property type="component" value="Unassembled WGS sequence"/>
</dbReference>
<evidence type="ECO:0000256" key="4">
    <source>
        <dbReference type="ARBA" id="ARBA00022825"/>
    </source>
</evidence>
<dbReference type="EC" id="3.4.-.-" evidence="8"/>
<keyword evidence="4" id="KW-0720">Serine protease</keyword>
<dbReference type="PROSITE" id="PS51892">
    <property type="entry name" value="SUBTILASE"/>
    <property type="match status" value="1"/>
</dbReference>
<dbReference type="InterPro" id="IPR000209">
    <property type="entry name" value="Peptidase_S8/S53_dom"/>
</dbReference>
<evidence type="ECO:0000256" key="3">
    <source>
        <dbReference type="ARBA" id="ARBA00022801"/>
    </source>
</evidence>
<comment type="similarity">
    <text evidence="1 5">Belongs to the peptidase S8 family.</text>
</comment>
<dbReference type="CDD" id="cd00306">
    <property type="entry name" value="Peptidases_S8_S53"/>
    <property type="match status" value="1"/>
</dbReference>
<accession>A0ABT6WZ97</accession>
<dbReference type="PANTHER" id="PTHR43806:SF11">
    <property type="entry name" value="CEREVISIN-RELATED"/>
    <property type="match status" value="1"/>
</dbReference>
<dbReference type="SUPFAM" id="SSF52743">
    <property type="entry name" value="Subtilisin-like"/>
    <property type="match status" value="1"/>
</dbReference>
<dbReference type="GO" id="GO:0016787">
    <property type="term" value="F:hydrolase activity"/>
    <property type="evidence" value="ECO:0007669"/>
    <property type="project" value="UniProtKB-KW"/>
</dbReference>
<dbReference type="InterPro" id="IPR050131">
    <property type="entry name" value="Peptidase_S8_subtilisin-like"/>
</dbReference>
<dbReference type="PANTHER" id="PTHR43806">
    <property type="entry name" value="PEPTIDASE S8"/>
    <property type="match status" value="1"/>
</dbReference>
<evidence type="ECO:0000256" key="6">
    <source>
        <dbReference type="SAM" id="MobiDB-lite"/>
    </source>
</evidence>
<dbReference type="InterPro" id="IPR036852">
    <property type="entry name" value="Peptidase_S8/S53_dom_sf"/>
</dbReference>
<sequence length="416" mass="42920">MAFPVEPTHLVVAQPHLGPLLTALDEARERSGDTAGPWYAAPRTSDVLGLALVPLPDPERVAAGLRTWVSPGRPAEPEQGGPALDRVLRHLRAGFASRYFGWTPLLGKNRLVGRIHGPRRPSGVSGAGEVSHGGGGAPRAITPPSWATGRTAVTPGGVTVGLVDTAMVNHDYLAGAWTGPFAAAAEGRPADAEGGHATFIAGLIHRHAPAATVRVHPVLDGAGDADVWTAAHRIVEAGRAGADVLNLSFVCYTEDGGGPLVLATALERLGRDTVVVAAAGNHGHLKDGQDHRPAFPAAFPNVIAVGATDAPYSAKGPWITVLAPGTDLESTYLSGAVSVWEDPDGEGPAPAGRHDQIFHGYARWSGTSFAAAVVSAMIADRTVPGRVRAAEASARLLGPALLEGKPVRLDPRDAPA</sequence>
<dbReference type="Pfam" id="PF00082">
    <property type="entry name" value="Peptidase_S8"/>
    <property type="match status" value="1"/>
</dbReference>
<evidence type="ECO:0000256" key="5">
    <source>
        <dbReference type="PROSITE-ProRule" id="PRU01240"/>
    </source>
</evidence>
<evidence type="ECO:0000256" key="1">
    <source>
        <dbReference type="ARBA" id="ARBA00011073"/>
    </source>
</evidence>
<keyword evidence="2" id="KW-0645">Protease</keyword>
<protein>
    <submittedName>
        <fullName evidence="8">S8/S53 family peptidase</fullName>
        <ecNumber evidence="8">3.4.-.-</ecNumber>
    </submittedName>
</protein>
<comment type="caution">
    <text evidence="5">Lacks conserved residue(s) required for the propagation of feature annotation.</text>
</comment>
<keyword evidence="9" id="KW-1185">Reference proteome</keyword>
<evidence type="ECO:0000313" key="9">
    <source>
        <dbReference type="Proteomes" id="UP001241758"/>
    </source>
</evidence>
<name>A0ABT6WZ97_9ACTN</name>
<feature type="domain" description="Peptidase S8/S53" evidence="7">
    <location>
        <begin position="157"/>
        <end position="379"/>
    </location>
</feature>
<dbReference type="RefSeq" id="WP_282766376.1">
    <property type="nucleotide sequence ID" value="NZ_JASCTH010000038.1"/>
</dbReference>
<evidence type="ECO:0000256" key="2">
    <source>
        <dbReference type="ARBA" id="ARBA00022670"/>
    </source>
</evidence>
<organism evidence="8 9">
    <name type="scientific">Actinoplanes sandaracinus</name>
    <dbReference type="NCBI Taxonomy" id="3045177"/>
    <lineage>
        <taxon>Bacteria</taxon>
        <taxon>Bacillati</taxon>
        <taxon>Actinomycetota</taxon>
        <taxon>Actinomycetes</taxon>
        <taxon>Micromonosporales</taxon>
        <taxon>Micromonosporaceae</taxon>
        <taxon>Actinoplanes</taxon>
    </lineage>
</organism>
<dbReference type="EMBL" id="JASCTH010000038">
    <property type="protein sequence ID" value="MDI6104931.1"/>
    <property type="molecule type" value="Genomic_DNA"/>
</dbReference>
<keyword evidence="3 8" id="KW-0378">Hydrolase</keyword>
<proteinExistence type="inferred from homology"/>
<evidence type="ECO:0000259" key="7">
    <source>
        <dbReference type="Pfam" id="PF00082"/>
    </source>
</evidence>
<comment type="caution">
    <text evidence="8">The sequence shown here is derived from an EMBL/GenBank/DDBJ whole genome shotgun (WGS) entry which is preliminary data.</text>
</comment>